<proteinExistence type="predicted"/>
<dbReference type="Pfam" id="PF05354">
    <property type="entry name" value="Phage_attach"/>
    <property type="match status" value="1"/>
</dbReference>
<evidence type="ECO:0000313" key="2">
    <source>
        <dbReference type="Proteomes" id="UP000247371"/>
    </source>
</evidence>
<dbReference type="InterPro" id="IPR008018">
    <property type="entry name" value="Phage_tail_attach_FII"/>
</dbReference>
<comment type="caution">
    <text evidence="1">The sequence shown here is derived from an EMBL/GenBank/DDBJ whole genome shotgun (WGS) entry which is preliminary data.</text>
</comment>
<evidence type="ECO:0008006" key="3">
    <source>
        <dbReference type="Google" id="ProtNLM"/>
    </source>
</evidence>
<reference evidence="1 2" key="1">
    <citation type="submission" date="2017-07" db="EMBL/GenBank/DDBJ databases">
        <title>A draft genome sequence of Komagataeibacter swingsii LMG 22125.</title>
        <authorList>
            <person name="Skraban J."/>
            <person name="Cleenwerck I."/>
            <person name="Vandamme P."/>
            <person name="Trcek J."/>
        </authorList>
    </citation>
    <scope>NUCLEOTIDE SEQUENCE [LARGE SCALE GENOMIC DNA]</scope>
    <source>
        <strain evidence="1 2">LMG 22125</strain>
    </source>
</reference>
<dbReference type="AlphaFoldDB" id="A0A2V4RHS2"/>
<dbReference type="InterPro" id="IPR053734">
    <property type="entry name" value="Phage_Head-Tail_Connect_sf"/>
</dbReference>
<organism evidence="1 2">
    <name type="scientific">Komagataeibacter swingsii</name>
    <dbReference type="NCBI Taxonomy" id="215220"/>
    <lineage>
        <taxon>Bacteria</taxon>
        <taxon>Pseudomonadati</taxon>
        <taxon>Pseudomonadota</taxon>
        <taxon>Alphaproteobacteria</taxon>
        <taxon>Acetobacterales</taxon>
        <taxon>Acetobacteraceae</taxon>
        <taxon>Komagataeibacter</taxon>
    </lineage>
</organism>
<protein>
    <recommendedName>
        <fullName evidence="3">Phage protein</fullName>
    </recommendedName>
</protein>
<evidence type="ECO:0000313" key="1">
    <source>
        <dbReference type="EMBL" id="PYD69416.1"/>
    </source>
</evidence>
<dbReference type="RefSeq" id="WP_110557019.1">
    <property type="nucleotide sequence ID" value="NZ_NKUB01000011.1"/>
</dbReference>
<name>A0A2V4RHS2_9PROT</name>
<dbReference type="EMBL" id="NKUB01000011">
    <property type="protein sequence ID" value="PYD69416.1"/>
    <property type="molecule type" value="Genomic_DNA"/>
</dbReference>
<keyword evidence="2" id="KW-1185">Reference proteome</keyword>
<dbReference type="Proteomes" id="UP000247371">
    <property type="component" value="Unassembled WGS sequence"/>
</dbReference>
<accession>A0A2V4RHS2</accession>
<gene>
    <name evidence="1" type="ORF">CFR76_10085</name>
</gene>
<dbReference type="Gene3D" id="2.40.10.180">
    <property type="entry name" value="Phage tail proteins"/>
    <property type="match status" value="1"/>
</dbReference>
<dbReference type="GO" id="GO:0019068">
    <property type="term" value="P:virion assembly"/>
    <property type="evidence" value="ECO:0007669"/>
    <property type="project" value="InterPro"/>
</dbReference>
<sequence>MSIDFGQLVLGPCLDTFGAPYAWKSQTLADPVTITAIFDDGYEALDPMGTIPGMAPTDITTSLPRLGVRLSDFPVPPVQGDTFVIDGRTYAIREVQPDSHGGARLDLNLVNSSA</sequence>